<proteinExistence type="predicted"/>
<dbReference type="Proteomes" id="UP000266483">
    <property type="component" value="Unassembled WGS sequence"/>
</dbReference>
<name>A0ABX9MV16_9BURK</name>
<protein>
    <submittedName>
        <fullName evidence="2">Uncharacterized protein</fullName>
    </submittedName>
</protein>
<feature type="compositionally biased region" description="Acidic residues" evidence="1">
    <location>
        <begin position="137"/>
        <end position="147"/>
    </location>
</feature>
<gene>
    <name evidence="2" type="ORF">CJO09_09285</name>
</gene>
<evidence type="ECO:0000313" key="3">
    <source>
        <dbReference type="Proteomes" id="UP000266483"/>
    </source>
</evidence>
<sequence>MREVLRTVPHYQITIARTIDSKRSKKRLRDAEPQIYLMTFSYGRIDYKSYPQVAEFLRKNDVKLKKDGFPMREERIWFFAKRLRDNPLDDFNSYLGDDHNLKRLTELNKAQRPSPVVPLPRLPRKNAKNQSWPKGAEDDENELDINF</sequence>
<feature type="region of interest" description="Disordered" evidence="1">
    <location>
        <begin position="105"/>
        <end position="147"/>
    </location>
</feature>
<dbReference type="EMBL" id="NQOU01000003">
    <property type="protein sequence ID" value="RII82770.1"/>
    <property type="molecule type" value="Genomic_DNA"/>
</dbReference>
<organism evidence="2 3">
    <name type="scientific">Neopusillimonas maritima</name>
    <dbReference type="NCBI Taxonomy" id="2026239"/>
    <lineage>
        <taxon>Bacteria</taxon>
        <taxon>Pseudomonadati</taxon>
        <taxon>Pseudomonadota</taxon>
        <taxon>Betaproteobacteria</taxon>
        <taxon>Burkholderiales</taxon>
        <taxon>Alcaligenaceae</taxon>
        <taxon>Neopusillimonas</taxon>
    </lineage>
</organism>
<accession>A0ABX9MV16</accession>
<reference evidence="2 3" key="1">
    <citation type="submission" date="2017-08" db="EMBL/GenBank/DDBJ databases">
        <title>Pusillimonas indicus sp. nov., a member of the family Alcaligenaceae isolated from surface seawater.</title>
        <authorList>
            <person name="Li J."/>
        </authorList>
    </citation>
    <scope>NUCLEOTIDE SEQUENCE [LARGE SCALE GENOMIC DNA]</scope>
    <source>
        <strain evidence="2 3">17-4A</strain>
    </source>
</reference>
<evidence type="ECO:0000256" key="1">
    <source>
        <dbReference type="SAM" id="MobiDB-lite"/>
    </source>
</evidence>
<keyword evidence="3" id="KW-1185">Reference proteome</keyword>
<evidence type="ECO:0000313" key="2">
    <source>
        <dbReference type="EMBL" id="RII82770.1"/>
    </source>
</evidence>
<comment type="caution">
    <text evidence="2">The sequence shown here is derived from an EMBL/GenBank/DDBJ whole genome shotgun (WGS) entry which is preliminary data.</text>
</comment>